<reference evidence="3" key="1">
    <citation type="submission" date="2017-01" db="EMBL/GenBank/DDBJ databases">
        <authorList>
            <person name="Varghese N."/>
            <person name="Submissions S."/>
        </authorList>
    </citation>
    <scope>NUCLEOTIDE SEQUENCE [LARGE SCALE GENOMIC DNA]</scope>
    <source>
        <strain evidence="3">UM1</strain>
    </source>
</reference>
<sequence length="101" mass="10985">MQRFLANIALSIILLAIPVVAQLAMPLPNSMGLSLLLYVPFHYAFFLLALILFLALNIYLSNKMKARLWQGAALGGVATIGWFSVSFLVVGQLHLSLGGQL</sequence>
<keyword evidence="1" id="KW-0812">Transmembrane</keyword>
<feature type="transmembrane region" description="Helical" evidence="1">
    <location>
        <begin position="72"/>
        <end position="95"/>
    </location>
</feature>
<dbReference type="EMBL" id="FTLW01000009">
    <property type="protein sequence ID" value="SIR14415.1"/>
    <property type="molecule type" value="Genomic_DNA"/>
</dbReference>
<evidence type="ECO:0000313" key="2">
    <source>
        <dbReference type="EMBL" id="SIR14415.1"/>
    </source>
</evidence>
<organism evidence="2 3">
    <name type="scientific">Solilutibacter tolerans</name>
    <dbReference type="NCBI Taxonomy" id="1604334"/>
    <lineage>
        <taxon>Bacteria</taxon>
        <taxon>Pseudomonadati</taxon>
        <taxon>Pseudomonadota</taxon>
        <taxon>Gammaproteobacteria</taxon>
        <taxon>Lysobacterales</taxon>
        <taxon>Lysobacteraceae</taxon>
        <taxon>Solilutibacter</taxon>
    </lineage>
</organism>
<gene>
    <name evidence="2" type="ORF">SAMN05421546_2479</name>
</gene>
<protein>
    <submittedName>
        <fullName evidence="2">Uncharacterized protein</fullName>
    </submittedName>
</protein>
<proteinExistence type="predicted"/>
<name>A0A1N6YIH8_9GAMM</name>
<dbReference type="Proteomes" id="UP000241788">
    <property type="component" value="Unassembled WGS sequence"/>
</dbReference>
<keyword evidence="1" id="KW-0472">Membrane</keyword>
<evidence type="ECO:0000256" key="1">
    <source>
        <dbReference type="SAM" id="Phobius"/>
    </source>
</evidence>
<evidence type="ECO:0000313" key="3">
    <source>
        <dbReference type="Proteomes" id="UP000241788"/>
    </source>
</evidence>
<keyword evidence="3" id="KW-1185">Reference proteome</keyword>
<accession>A0A1N6YIH8</accession>
<keyword evidence="1" id="KW-1133">Transmembrane helix</keyword>
<dbReference type="AlphaFoldDB" id="A0A1N6YIH8"/>
<feature type="transmembrane region" description="Helical" evidence="1">
    <location>
        <begin position="37"/>
        <end position="60"/>
    </location>
</feature>